<accession>D7CV99</accession>
<reference evidence="2 3" key="2">
    <citation type="journal article" date="2011" name="Stand. Genomic Sci.">
        <title>Complete genome sequence of Truepera radiovictrix type strain (RQ-24).</title>
        <authorList>
            <person name="Ivanova N."/>
            <person name="Rohde C."/>
            <person name="Munk C."/>
            <person name="Nolan M."/>
            <person name="Lucas S."/>
            <person name="Del Rio T.G."/>
            <person name="Tice H."/>
            <person name="Deshpande S."/>
            <person name="Cheng J.F."/>
            <person name="Tapia R."/>
            <person name="Han C."/>
            <person name="Goodwin L."/>
            <person name="Pitluck S."/>
            <person name="Liolios K."/>
            <person name="Mavromatis K."/>
            <person name="Mikhailova N."/>
            <person name="Pati A."/>
            <person name="Chen A."/>
            <person name="Palaniappan K."/>
            <person name="Land M."/>
            <person name="Hauser L."/>
            <person name="Chang Y.J."/>
            <person name="Jeffries C.D."/>
            <person name="Brambilla E."/>
            <person name="Rohde M."/>
            <person name="Goker M."/>
            <person name="Tindall B.J."/>
            <person name="Woyke T."/>
            <person name="Bristow J."/>
            <person name="Eisen J.A."/>
            <person name="Markowitz V."/>
            <person name="Hugenholtz P."/>
            <person name="Kyrpides N.C."/>
            <person name="Klenk H.P."/>
            <person name="Lapidus A."/>
        </authorList>
    </citation>
    <scope>NUCLEOTIDE SEQUENCE [LARGE SCALE GENOMIC DNA]</scope>
    <source>
        <strain evidence="3">DSM 17093 / CIP 108686 / LMG 22925 / RQ-24</strain>
    </source>
</reference>
<dbReference type="GO" id="GO:0016787">
    <property type="term" value="F:hydrolase activity"/>
    <property type="evidence" value="ECO:0007669"/>
    <property type="project" value="UniProtKB-KW"/>
</dbReference>
<dbReference type="Pfam" id="PF02452">
    <property type="entry name" value="PemK_toxin"/>
    <property type="match status" value="1"/>
</dbReference>
<proteinExistence type="inferred from homology"/>
<dbReference type="PIRSF" id="PIRSF033490">
    <property type="entry name" value="MazF"/>
    <property type="match status" value="1"/>
</dbReference>
<keyword evidence="1" id="KW-0540">Nuclease</keyword>
<evidence type="ECO:0000313" key="2">
    <source>
        <dbReference type="EMBL" id="ADI14127.1"/>
    </source>
</evidence>
<sequence length="116" mass="12859">MRRGDIYFADLDPIRGSEANKTRPVVVVSHDALNRVVEERRRGVVTVVPLSSNVERVYAFQVLLPAEVTGLPKDAKAQAEQVRALAYERFAPAPKGVLPERYLQALGEALKLHLAL</sequence>
<organism evidence="2 3">
    <name type="scientific">Truepera radiovictrix (strain DSM 17093 / CIP 108686 / LMG 22925 / RQ-24)</name>
    <dbReference type="NCBI Taxonomy" id="649638"/>
    <lineage>
        <taxon>Bacteria</taxon>
        <taxon>Thermotogati</taxon>
        <taxon>Deinococcota</taxon>
        <taxon>Deinococci</taxon>
        <taxon>Trueperales</taxon>
        <taxon>Trueperaceae</taxon>
        <taxon>Truepera</taxon>
    </lineage>
</organism>
<reference evidence="3" key="1">
    <citation type="submission" date="2010-05" db="EMBL/GenBank/DDBJ databases">
        <title>The complete genome of Truepera radiovictris DSM 17093.</title>
        <authorList>
            <consortium name="US DOE Joint Genome Institute (JGI-PGF)"/>
            <person name="Lucas S."/>
            <person name="Copeland A."/>
            <person name="Lapidus A."/>
            <person name="Glavina del Rio T."/>
            <person name="Dalin E."/>
            <person name="Tice H."/>
            <person name="Bruce D."/>
            <person name="Goodwin L."/>
            <person name="Pitluck S."/>
            <person name="Kyrpides N."/>
            <person name="Mavromatis K."/>
            <person name="Ovchinnikova G."/>
            <person name="Munk A.C."/>
            <person name="Detter J.C."/>
            <person name="Han C."/>
            <person name="Tapia R."/>
            <person name="Land M."/>
            <person name="Hauser L."/>
            <person name="Markowitz V."/>
            <person name="Cheng J.-F."/>
            <person name="Hugenholtz P."/>
            <person name="Woyke T."/>
            <person name="Wu D."/>
            <person name="Tindall B."/>
            <person name="Pomrenke H.G."/>
            <person name="Brambilla E."/>
            <person name="Klenk H.-P."/>
            <person name="Eisen J.A."/>
        </authorList>
    </citation>
    <scope>NUCLEOTIDE SEQUENCE [LARGE SCALE GENOMIC DNA]</scope>
    <source>
        <strain evidence="3">DSM 17093 / CIP 108686 / LMG 22925 / RQ-24</strain>
    </source>
</reference>
<keyword evidence="1" id="KW-0255">Endonuclease</keyword>
<evidence type="ECO:0000256" key="1">
    <source>
        <dbReference type="PIRNR" id="PIRNR033490"/>
    </source>
</evidence>
<dbReference type="EMBL" id="CP002049">
    <property type="protein sequence ID" value="ADI14127.1"/>
    <property type="molecule type" value="Genomic_DNA"/>
</dbReference>
<dbReference type="Gene3D" id="2.30.30.110">
    <property type="match status" value="1"/>
</dbReference>
<dbReference type="KEGG" id="tra:Trad_0999"/>
<keyword evidence="3" id="KW-1185">Reference proteome</keyword>
<dbReference type="PANTHER" id="PTHR33988">
    <property type="entry name" value="ENDORIBONUCLEASE MAZF-RELATED"/>
    <property type="match status" value="1"/>
</dbReference>
<evidence type="ECO:0000313" key="3">
    <source>
        <dbReference type="Proteomes" id="UP000000379"/>
    </source>
</evidence>
<gene>
    <name evidence="2" type="ordered locus">Trad_0999</name>
</gene>
<comment type="similarity">
    <text evidence="1">Belongs to the PemK/MazF family.</text>
</comment>
<comment type="function">
    <text evidence="1">Toxic component of a type II toxin-antitoxin (TA) system.</text>
</comment>
<dbReference type="OrthoDB" id="9808744at2"/>
<dbReference type="RefSeq" id="WP_013177498.1">
    <property type="nucleotide sequence ID" value="NC_014221.1"/>
</dbReference>
<dbReference type="AlphaFoldDB" id="D7CV99"/>
<dbReference type="PANTHER" id="PTHR33988:SF1">
    <property type="entry name" value="ENDORIBONUCLEASE MAZF7-RELATED"/>
    <property type="match status" value="1"/>
</dbReference>
<dbReference type="STRING" id="649638.Trad_0999"/>
<dbReference type="GO" id="GO:0003677">
    <property type="term" value="F:DNA binding"/>
    <property type="evidence" value="ECO:0007669"/>
    <property type="project" value="InterPro"/>
</dbReference>
<dbReference type="Proteomes" id="UP000000379">
    <property type="component" value="Chromosome"/>
</dbReference>
<keyword evidence="1" id="KW-0378">Hydrolase</keyword>
<dbReference type="eggNOG" id="COG2337">
    <property type="taxonomic scope" value="Bacteria"/>
</dbReference>
<dbReference type="SUPFAM" id="SSF50118">
    <property type="entry name" value="Cell growth inhibitor/plasmid maintenance toxic component"/>
    <property type="match status" value="1"/>
</dbReference>
<dbReference type="GO" id="GO:0006402">
    <property type="term" value="P:mRNA catabolic process"/>
    <property type="evidence" value="ECO:0007669"/>
    <property type="project" value="TreeGrafter"/>
</dbReference>
<dbReference type="EC" id="3.1.-.-" evidence="1"/>
<dbReference type="GO" id="GO:0004521">
    <property type="term" value="F:RNA endonuclease activity"/>
    <property type="evidence" value="ECO:0007669"/>
    <property type="project" value="TreeGrafter"/>
</dbReference>
<dbReference type="HOGENOM" id="CLU_121823_1_1_0"/>
<protein>
    <recommendedName>
        <fullName evidence="1">mRNA interferase</fullName>
        <ecNumber evidence="1">3.1.-.-</ecNumber>
    </recommendedName>
</protein>
<dbReference type="InterPro" id="IPR011067">
    <property type="entry name" value="Plasmid_toxin/cell-grow_inhib"/>
</dbReference>
<dbReference type="InterPro" id="IPR003477">
    <property type="entry name" value="PemK-like"/>
</dbReference>
<dbReference type="GO" id="GO:0016075">
    <property type="term" value="P:rRNA catabolic process"/>
    <property type="evidence" value="ECO:0007669"/>
    <property type="project" value="TreeGrafter"/>
</dbReference>
<name>D7CV99_TRURR</name>